<dbReference type="RefSeq" id="WP_092560380.1">
    <property type="nucleotide sequence ID" value="NZ_FOYZ01000006.1"/>
</dbReference>
<feature type="transmembrane region" description="Helical" evidence="1">
    <location>
        <begin position="106"/>
        <end position="127"/>
    </location>
</feature>
<name>A0A1I6JQH6_9FIRM</name>
<evidence type="ECO:0000256" key="1">
    <source>
        <dbReference type="SAM" id="Phobius"/>
    </source>
</evidence>
<keyword evidence="3" id="KW-1185">Reference proteome</keyword>
<accession>A0A1I6JQH6</accession>
<evidence type="ECO:0000313" key="3">
    <source>
        <dbReference type="Proteomes" id="UP000199659"/>
    </source>
</evidence>
<feature type="transmembrane region" description="Helical" evidence="1">
    <location>
        <begin position="139"/>
        <end position="161"/>
    </location>
</feature>
<evidence type="ECO:0000313" key="2">
    <source>
        <dbReference type="EMBL" id="SFR80780.1"/>
    </source>
</evidence>
<organism evidence="2 3">
    <name type="scientific">Anaeromicropila populeti</name>
    <dbReference type="NCBI Taxonomy" id="37658"/>
    <lineage>
        <taxon>Bacteria</taxon>
        <taxon>Bacillati</taxon>
        <taxon>Bacillota</taxon>
        <taxon>Clostridia</taxon>
        <taxon>Lachnospirales</taxon>
        <taxon>Lachnospiraceae</taxon>
        <taxon>Anaeromicropila</taxon>
    </lineage>
</organism>
<keyword evidence="1" id="KW-0812">Transmembrane</keyword>
<feature type="transmembrane region" description="Helical" evidence="1">
    <location>
        <begin position="70"/>
        <end position="86"/>
    </location>
</feature>
<feature type="transmembrane region" description="Helical" evidence="1">
    <location>
        <begin position="182"/>
        <end position="198"/>
    </location>
</feature>
<dbReference type="EMBL" id="FOYZ01000006">
    <property type="protein sequence ID" value="SFR80780.1"/>
    <property type="molecule type" value="Genomic_DNA"/>
</dbReference>
<dbReference type="AlphaFoldDB" id="A0A1I6JQH6"/>
<gene>
    <name evidence="2" type="ORF">SAMN05661086_01830</name>
</gene>
<sequence length="237" mass="28146">MDFKIINILFPNKKVPKDLRELYVWKQIIAEYEDNIVTRMRTKESAFWATAFLDLICCILYCIFLRNNRILQLVICIVFLTLLIIYKKHFDLSRNVSFGEMRKYRIIVAIEVMIHVAVLAHSLYLGINLADKNLLSTDFIREFVSIYIGAFVIVILFYRLLRTYFVRISYLADNPLSKPARFGLIGVLLSRWLVRANIINDKTIVWVMIFTFIAMSITISYRVFIYRHLYLIYKKEN</sequence>
<dbReference type="Proteomes" id="UP000199659">
    <property type="component" value="Unassembled WGS sequence"/>
</dbReference>
<dbReference type="STRING" id="37658.SAMN05661086_01830"/>
<reference evidence="2 3" key="1">
    <citation type="submission" date="2016-10" db="EMBL/GenBank/DDBJ databases">
        <authorList>
            <person name="de Groot N.N."/>
        </authorList>
    </citation>
    <scope>NUCLEOTIDE SEQUENCE [LARGE SCALE GENOMIC DNA]</scope>
    <source>
        <strain evidence="2 3">743A</strain>
    </source>
</reference>
<feature type="transmembrane region" description="Helical" evidence="1">
    <location>
        <begin position="204"/>
        <end position="225"/>
    </location>
</feature>
<keyword evidence="1" id="KW-1133">Transmembrane helix</keyword>
<protein>
    <submittedName>
        <fullName evidence="2">Uncharacterized protein</fullName>
    </submittedName>
</protein>
<proteinExistence type="predicted"/>
<feature type="transmembrane region" description="Helical" evidence="1">
    <location>
        <begin position="46"/>
        <end position="64"/>
    </location>
</feature>
<keyword evidence="1" id="KW-0472">Membrane</keyword>